<keyword evidence="1" id="KW-1133">Transmembrane helix</keyword>
<dbReference type="Proteomes" id="UP000031950">
    <property type="component" value="Unassembled WGS sequence"/>
</dbReference>
<dbReference type="AlphaFoldDB" id="A0A0C2VXK1"/>
<keyword evidence="3" id="KW-1185">Reference proteome</keyword>
<dbReference type="EMBL" id="JXRQ01000008">
    <property type="protein sequence ID" value="KIL53552.1"/>
    <property type="molecule type" value="Genomic_DNA"/>
</dbReference>
<protein>
    <submittedName>
        <fullName evidence="2">Uncharacterized protein</fullName>
    </submittedName>
</protein>
<proteinExistence type="predicted"/>
<keyword evidence="1" id="KW-0472">Membrane</keyword>
<name>A0A0C2VXK1_9BACL</name>
<feature type="transmembrane region" description="Helical" evidence="1">
    <location>
        <begin position="6"/>
        <end position="24"/>
    </location>
</feature>
<dbReference type="OrthoDB" id="2628290at2"/>
<gene>
    <name evidence="2" type="ORF">KP77_05280</name>
</gene>
<dbReference type="PATRIC" id="fig|135826.4.peg.525"/>
<evidence type="ECO:0000256" key="1">
    <source>
        <dbReference type="SAM" id="Phobius"/>
    </source>
</evidence>
<dbReference type="RefSeq" id="WP_041121178.1">
    <property type="nucleotide sequence ID" value="NZ_JXRQ01000008.1"/>
</dbReference>
<sequence>MEKYLQAVSIMFLGVCIVAAAWIMSQGLNEESAPVENNSEHRYELISPNENNLIMFDHETGEYWRTFIEANEGPTSWEKEYSPVEDRGE</sequence>
<evidence type="ECO:0000313" key="3">
    <source>
        <dbReference type="Proteomes" id="UP000031950"/>
    </source>
</evidence>
<keyword evidence="1" id="KW-0812">Transmembrane</keyword>
<comment type="caution">
    <text evidence="2">The sequence shown here is derived from an EMBL/GenBank/DDBJ whole genome shotgun (WGS) entry which is preliminary data.</text>
</comment>
<organism evidence="2 3">
    <name type="scientific">Jeotgalibacillus alimentarius</name>
    <dbReference type="NCBI Taxonomy" id="135826"/>
    <lineage>
        <taxon>Bacteria</taxon>
        <taxon>Bacillati</taxon>
        <taxon>Bacillota</taxon>
        <taxon>Bacilli</taxon>
        <taxon>Bacillales</taxon>
        <taxon>Caryophanaceae</taxon>
        <taxon>Jeotgalibacillus</taxon>
    </lineage>
</organism>
<reference evidence="2 3" key="1">
    <citation type="submission" date="2015-01" db="EMBL/GenBank/DDBJ databases">
        <title>Genome sequence of Jeotgalibacillus alimentarius.</title>
        <authorList>
            <person name="Goh K.M."/>
            <person name="Chan K.-G."/>
            <person name="Yaakop A.S."/>
            <person name="Ee R."/>
            <person name="Gan H.M."/>
            <person name="Chan C.S."/>
        </authorList>
    </citation>
    <scope>NUCLEOTIDE SEQUENCE [LARGE SCALE GENOMIC DNA]</scope>
    <source>
        <strain evidence="2 3">YKJ-13</strain>
    </source>
</reference>
<evidence type="ECO:0000313" key="2">
    <source>
        <dbReference type="EMBL" id="KIL53552.1"/>
    </source>
</evidence>
<accession>A0A0C2VXK1</accession>